<evidence type="ECO:0000313" key="4">
    <source>
        <dbReference type="Proteomes" id="UP001059380"/>
    </source>
</evidence>
<dbReference type="InterPro" id="IPR026870">
    <property type="entry name" value="Zinc_ribbon_dom"/>
</dbReference>
<reference evidence="3" key="1">
    <citation type="submission" date="2021-04" db="EMBL/GenBank/DDBJ databases">
        <title>Phylogenetic analysis of Acidobacteriaceae.</title>
        <authorList>
            <person name="Qiu L."/>
            <person name="Zhang Q."/>
        </authorList>
    </citation>
    <scope>NUCLEOTIDE SEQUENCE</scope>
    <source>
        <strain evidence="3">DSM 25168</strain>
    </source>
</reference>
<keyword evidence="4" id="KW-1185">Reference proteome</keyword>
<evidence type="ECO:0000256" key="1">
    <source>
        <dbReference type="SAM" id="Phobius"/>
    </source>
</evidence>
<keyword evidence="1" id="KW-1133">Transmembrane helix</keyword>
<feature type="transmembrane region" description="Helical" evidence="1">
    <location>
        <begin position="48"/>
        <end position="71"/>
    </location>
</feature>
<dbReference type="RefSeq" id="WP_260791573.1">
    <property type="nucleotide sequence ID" value="NZ_CP093313.1"/>
</dbReference>
<dbReference type="Pfam" id="PF13240">
    <property type="entry name" value="Zn_Ribbon_1"/>
    <property type="match status" value="1"/>
</dbReference>
<accession>A0A9J7BMG5</accession>
<dbReference type="KEGG" id="orp:MOP44_17645"/>
<keyword evidence="1" id="KW-0472">Membrane</keyword>
<feature type="domain" description="Zinc-ribbon" evidence="2">
    <location>
        <begin position="5"/>
        <end position="26"/>
    </location>
</feature>
<dbReference type="EMBL" id="CP093313">
    <property type="protein sequence ID" value="UWZ82389.1"/>
    <property type="molecule type" value="Genomic_DNA"/>
</dbReference>
<organism evidence="3 4">
    <name type="scientific">Occallatibacter riparius</name>
    <dbReference type="NCBI Taxonomy" id="1002689"/>
    <lineage>
        <taxon>Bacteria</taxon>
        <taxon>Pseudomonadati</taxon>
        <taxon>Acidobacteriota</taxon>
        <taxon>Terriglobia</taxon>
        <taxon>Terriglobales</taxon>
        <taxon>Acidobacteriaceae</taxon>
        <taxon>Occallatibacter</taxon>
    </lineage>
</organism>
<gene>
    <name evidence="3" type="ORF">MOP44_17645</name>
</gene>
<dbReference type="AlphaFoldDB" id="A0A9J7BMG5"/>
<evidence type="ECO:0000313" key="3">
    <source>
        <dbReference type="EMBL" id="UWZ82389.1"/>
    </source>
</evidence>
<protein>
    <submittedName>
        <fullName evidence="3">Zinc-ribbon domain-containing protein</fullName>
    </submittedName>
</protein>
<proteinExistence type="predicted"/>
<name>A0A9J7BMG5_9BACT</name>
<keyword evidence="1" id="KW-0812">Transmembrane</keyword>
<feature type="transmembrane region" description="Helical" evidence="1">
    <location>
        <begin position="78"/>
        <end position="101"/>
    </location>
</feature>
<dbReference type="Proteomes" id="UP001059380">
    <property type="component" value="Chromosome"/>
</dbReference>
<sequence>MNGGCLKCGEHMDAEWVFCPQCGAKIEGPTAEIATAGHEHEPAPVTGAFSGALFGLIAAPIALVFGIMLCLTGWGIFIGIPVIILAILAPLAGPLVGLGAAKDKVL</sequence>
<evidence type="ECO:0000259" key="2">
    <source>
        <dbReference type="Pfam" id="PF13240"/>
    </source>
</evidence>